<dbReference type="EMBL" id="DSJT01000008">
    <property type="protein sequence ID" value="HEF87100.1"/>
    <property type="molecule type" value="Genomic_DNA"/>
</dbReference>
<dbReference type="Pfam" id="PF23621">
    <property type="entry name" value="BP74_N"/>
    <property type="match status" value="1"/>
</dbReference>
<gene>
    <name evidence="2" type="ORF">ENP55_02115</name>
</gene>
<evidence type="ECO:0000313" key="2">
    <source>
        <dbReference type="EMBL" id="HEF87100.1"/>
    </source>
</evidence>
<proteinExistence type="predicted"/>
<accession>A0A7C2FGM5</accession>
<reference evidence="2" key="1">
    <citation type="journal article" date="2020" name="mSystems">
        <title>Genome- and Community-Level Interaction Insights into Carbon Utilization and Element Cycling Functions of Hydrothermarchaeota in Hydrothermal Sediment.</title>
        <authorList>
            <person name="Zhou Z."/>
            <person name="Liu Y."/>
            <person name="Xu W."/>
            <person name="Pan J."/>
            <person name="Luo Z.H."/>
            <person name="Li M."/>
        </authorList>
    </citation>
    <scope>NUCLEOTIDE SEQUENCE [LARGE SCALE GENOMIC DNA]</scope>
    <source>
        <strain evidence="2">SpSt-23</strain>
    </source>
</reference>
<protein>
    <recommendedName>
        <fullName evidence="1">BP74 N-terminal domain-containing protein</fullName>
    </recommendedName>
</protein>
<dbReference type="AlphaFoldDB" id="A0A7C2FGM5"/>
<dbReference type="InterPro" id="IPR056422">
    <property type="entry name" value="BP74_N"/>
</dbReference>
<feature type="domain" description="BP74 N-terminal" evidence="1">
    <location>
        <begin position="33"/>
        <end position="134"/>
    </location>
</feature>
<organism evidence="2">
    <name type="scientific">Thermosphaera aggregans</name>
    <dbReference type="NCBI Taxonomy" id="54254"/>
    <lineage>
        <taxon>Archaea</taxon>
        <taxon>Thermoproteota</taxon>
        <taxon>Thermoprotei</taxon>
        <taxon>Desulfurococcales</taxon>
        <taxon>Desulfurococcaceae</taxon>
        <taxon>Thermosphaera</taxon>
    </lineage>
</organism>
<name>A0A7C2FGM5_9CREN</name>
<sequence length="138" mass="15629">MLVVFLTVLIASLILAYAYMSWWRPREVSGWLFTVDVNGERFKVLVKDPELAGVFRSMLRGERSGIVIGELRAGDGGFNKPWSWHLDPDTVSIADATIELCDGMPSFVEAELDYWLSVVKRYCPWGGRVVAEEPWYGP</sequence>
<comment type="caution">
    <text evidence="2">The sequence shown here is derived from an EMBL/GenBank/DDBJ whole genome shotgun (WGS) entry which is preliminary data.</text>
</comment>
<evidence type="ECO:0000259" key="1">
    <source>
        <dbReference type="Pfam" id="PF23621"/>
    </source>
</evidence>